<evidence type="ECO:0008006" key="4">
    <source>
        <dbReference type="Google" id="ProtNLM"/>
    </source>
</evidence>
<name>H3AA41_LATCH</name>
<dbReference type="GeneID" id="102351881"/>
<dbReference type="FunCoup" id="H3AA41">
    <property type="interactions" value="12"/>
</dbReference>
<dbReference type="eggNOG" id="KOG4087">
    <property type="taxonomic scope" value="Eukaryota"/>
</dbReference>
<dbReference type="KEGG" id="lcm:102351881"/>
<reference evidence="2" key="3">
    <citation type="submission" date="2025-09" db="UniProtKB">
        <authorList>
            <consortium name="Ensembl"/>
        </authorList>
    </citation>
    <scope>IDENTIFICATION</scope>
</reference>
<dbReference type="RefSeq" id="XP_014349686.1">
    <property type="nucleotide sequence ID" value="XM_014494200.2"/>
</dbReference>
<dbReference type="AlphaFoldDB" id="H3AA41"/>
<dbReference type="EMBL" id="AFYH01161971">
    <property type="status" value="NOT_ANNOTATED_CDS"/>
    <property type="molecule type" value="Genomic_DNA"/>
</dbReference>
<organism evidence="2 3">
    <name type="scientific">Latimeria chalumnae</name>
    <name type="common">Coelacanth</name>
    <dbReference type="NCBI Taxonomy" id="7897"/>
    <lineage>
        <taxon>Eukaryota</taxon>
        <taxon>Metazoa</taxon>
        <taxon>Chordata</taxon>
        <taxon>Craniata</taxon>
        <taxon>Vertebrata</taxon>
        <taxon>Euteleostomi</taxon>
        <taxon>Coelacanthiformes</taxon>
        <taxon>Coelacanthidae</taxon>
        <taxon>Latimeria</taxon>
    </lineage>
</organism>
<dbReference type="InterPro" id="IPR033557">
    <property type="entry name" value="CIMAP2"/>
</dbReference>
<accession>H3AA41</accession>
<evidence type="ECO:0000313" key="3">
    <source>
        <dbReference type="Proteomes" id="UP000008672"/>
    </source>
</evidence>
<dbReference type="PANTHER" id="PTHR34914:SF1">
    <property type="entry name" value="LYMPHOCYTE EXPANSION MOLECULE"/>
    <property type="match status" value="1"/>
</dbReference>
<dbReference type="HOGENOM" id="CLU_053450_0_0_1"/>
<dbReference type="Proteomes" id="UP000008672">
    <property type="component" value="Unassembled WGS sequence"/>
</dbReference>
<reference evidence="3" key="1">
    <citation type="submission" date="2011-08" db="EMBL/GenBank/DDBJ databases">
        <title>The draft genome of Latimeria chalumnae.</title>
        <authorList>
            <person name="Di Palma F."/>
            <person name="Alfoldi J."/>
            <person name="Johnson J."/>
            <person name="Berlin A."/>
            <person name="Gnerre S."/>
            <person name="Jaffe D."/>
            <person name="MacCallum I."/>
            <person name="Young S."/>
            <person name="Walker B.J."/>
            <person name="Lander E."/>
            <person name="Lindblad-Toh K."/>
        </authorList>
    </citation>
    <scope>NUCLEOTIDE SEQUENCE [LARGE SCALE GENOMIC DNA]</scope>
    <source>
        <strain evidence="3">Wild caught</strain>
    </source>
</reference>
<dbReference type="GeneTree" id="ENSGT00940000166722"/>
<sequence length="417" mass="47106">MASYGKKFKGAPFGSQAKRFDVAGAHPDRKKTGTYTQAPYCRKIMSEQVRRMGPGCYDSYTGDFSSRAIAKRASGPGWARAQELERLAMMPHLLYKEIWDNKRFLKRKLGPGSYNFSDFIEELKKRNPDVRGVCETREERCKPPFSTSTPGPGSYGKGGIPSALMDEKAAQSIGICGIMKSTTAIRKPFSTLDNPGPGTYKHDTFTDILLNRFVSKRGPYDLFTGERSKPIVSGHFAAPKKPNLGVGAFKTKSFLDELENNEKKKHGVFGTIKQYPPPCERVCRFTASHWPRPLNEPGPGWYDIQTLSRPKNQNPPPFYTRTKRFDRKSEMLFTANDNAVGVGRYNISRPSRSKTAMTYKSAFETESKRYLGSFKQDKYMQERIRPINIPVEERAFLIPPEKPNYSTQAPARPQTST</sequence>
<dbReference type="EMBL" id="AFYH01161972">
    <property type="status" value="NOT_ANNOTATED_CDS"/>
    <property type="molecule type" value="Genomic_DNA"/>
</dbReference>
<feature type="region of interest" description="Disordered" evidence="1">
    <location>
        <begin position="398"/>
        <end position="417"/>
    </location>
</feature>
<gene>
    <name evidence="2" type="primary">LOC102351881</name>
</gene>
<dbReference type="OMA" id="SSQMIMG"/>
<keyword evidence="3" id="KW-1185">Reference proteome</keyword>
<protein>
    <recommendedName>
        <fullName evidence="4">Lymphocyte expansion molecule</fullName>
    </recommendedName>
</protein>
<dbReference type="OrthoDB" id="6275292at2759"/>
<reference evidence="2" key="2">
    <citation type="submission" date="2025-08" db="UniProtKB">
        <authorList>
            <consortium name="Ensembl"/>
        </authorList>
    </citation>
    <scope>IDENTIFICATION</scope>
</reference>
<feature type="compositionally biased region" description="Polar residues" evidence="1">
    <location>
        <begin position="404"/>
        <end position="417"/>
    </location>
</feature>
<proteinExistence type="predicted"/>
<dbReference type="STRING" id="7897.ENSLACP00000006512"/>
<dbReference type="InParanoid" id="H3AA41"/>
<dbReference type="PANTHER" id="PTHR34914">
    <property type="entry name" value="LYMPHOCYTE EXPANSION MOLECULE"/>
    <property type="match status" value="1"/>
</dbReference>
<dbReference type="Ensembl" id="ENSLACT00000006565.2">
    <property type="protein sequence ID" value="ENSLACP00000006512.2"/>
    <property type="gene ID" value="ENSLACG00000005772.2"/>
</dbReference>
<evidence type="ECO:0000313" key="2">
    <source>
        <dbReference type="Ensembl" id="ENSLACP00000006512.2"/>
    </source>
</evidence>
<evidence type="ECO:0000256" key="1">
    <source>
        <dbReference type="SAM" id="MobiDB-lite"/>
    </source>
</evidence>